<evidence type="ECO:0000313" key="7">
    <source>
        <dbReference type="EMBL" id="MFC3303023.1"/>
    </source>
</evidence>
<keyword evidence="8" id="KW-1185">Reference proteome</keyword>
<evidence type="ECO:0000256" key="1">
    <source>
        <dbReference type="ARBA" id="ARBA00001947"/>
    </source>
</evidence>
<dbReference type="Proteomes" id="UP001595607">
    <property type="component" value="Unassembled WGS sequence"/>
</dbReference>
<comment type="caution">
    <text evidence="7">The sequence shown here is derived from an EMBL/GenBank/DDBJ whole genome shotgun (WGS) entry which is preliminary data.</text>
</comment>
<dbReference type="Gene3D" id="3.60.15.10">
    <property type="entry name" value="Ribonuclease Z/Hydroxyacylglutathione hydrolase-like"/>
    <property type="match status" value="1"/>
</dbReference>
<protein>
    <recommendedName>
        <fullName evidence="6">Metallo-beta-lactamase domain-containing protein</fullName>
    </recommendedName>
</protein>
<dbReference type="InterPro" id="IPR036866">
    <property type="entry name" value="RibonucZ/Hydroxyglut_hydro"/>
</dbReference>
<dbReference type="InterPro" id="IPR001279">
    <property type="entry name" value="Metallo-B-lactamas"/>
</dbReference>
<evidence type="ECO:0000256" key="5">
    <source>
        <dbReference type="ARBA" id="ARBA00022833"/>
    </source>
</evidence>
<dbReference type="InterPro" id="IPR051013">
    <property type="entry name" value="MBL_superfamily_lactonases"/>
</dbReference>
<evidence type="ECO:0000256" key="4">
    <source>
        <dbReference type="ARBA" id="ARBA00022801"/>
    </source>
</evidence>
<comment type="similarity">
    <text evidence="2">Belongs to the metallo-beta-lactamase superfamily.</text>
</comment>
<keyword evidence="5" id="KW-0862">Zinc</keyword>
<name>A0ABV7MD99_9PROT</name>
<dbReference type="SMART" id="SM00849">
    <property type="entry name" value="Lactamase_B"/>
    <property type="match status" value="1"/>
</dbReference>
<keyword evidence="3" id="KW-0479">Metal-binding</keyword>
<dbReference type="PANTHER" id="PTHR42978:SF2">
    <property type="entry name" value="102 KBASES UNSTABLE REGION: FROM 1 TO 119443"/>
    <property type="match status" value="1"/>
</dbReference>
<evidence type="ECO:0000313" key="8">
    <source>
        <dbReference type="Proteomes" id="UP001595607"/>
    </source>
</evidence>
<evidence type="ECO:0000256" key="2">
    <source>
        <dbReference type="ARBA" id="ARBA00007749"/>
    </source>
</evidence>
<organism evidence="7 8">
    <name type="scientific">Parvularcula lutaonensis</name>
    <dbReference type="NCBI Taxonomy" id="491923"/>
    <lineage>
        <taxon>Bacteria</taxon>
        <taxon>Pseudomonadati</taxon>
        <taxon>Pseudomonadota</taxon>
        <taxon>Alphaproteobacteria</taxon>
        <taxon>Parvularculales</taxon>
        <taxon>Parvularculaceae</taxon>
        <taxon>Parvularcula</taxon>
    </lineage>
</organism>
<dbReference type="EMBL" id="JBHRVA010000003">
    <property type="protein sequence ID" value="MFC3303023.1"/>
    <property type="molecule type" value="Genomic_DNA"/>
</dbReference>
<keyword evidence="4" id="KW-0378">Hydrolase</keyword>
<dbReference type="PANTHER" id="PTHR42978">
    <property type="entry name" value="QUORUM-QUENCHING LACTONASE YTNP-RELATED-RELATED"/>
    <property type="match status" value="1"/>
</dbReference>
<comment type="cofactor">
    <cofactor evidence="1">
        <name>Zn(2+)</name>
        <dbReference type="ChEBI" id="CHEBI:29105"/>
    </cofactor>
</comment>
<sequence length="302" mass="33333">MRRSLFLAVPAAVLAFLYWWAIENSVPEGPAYDFQIERLREAAEAPAGDRPIAISVIEVGRGRAPGFAVGLGLDFAPVDMTFSAFRVAYPDDASVLIEAPADRQVVEEELGGDFYPEQYARLVQAMDVADAILVTHEHLDHISVVPRHPRPEVIAPALRLTPPQIAALPQFAPNGVVPEPLDRLIAERFDKPRKVAPGIAVLETPGHTEGSLTIYVQLADGQEFLMIGDIAWNMRNIEKATTRPRIMQTLFFDPPEDRRTVQAQVRALHELSKAEPDLLILPAHDAAQQELLMRRGVLQPAG</sequence>
<evidence type="ECO:0000256" key="3">
    <source>
        <dbReference type="ARBA" id="ARBA00022723"/>
    </source>
</evidence>
<accession>A0ABV7MD99</accession>
<reference evidence="8" key="1">
    <citation type="journal article" date="2019" name="Int. J. Syst. Evol. Microbiol.">
        <title>The Global Catalogue of Microorganisms (GCM) 10K type strain sequencing project: providing services to taxonomists for standard genome sequencing and annotation.</title>
        <authorList>
            <consortium name="The Broad Institute Genomics Platform"/>
            <consortium name="The Broad Institute Genome Sequencing Center for Infectious Disease"/>
            <person name="Wu L."/>
            <person name="Ma J."/>
        </authorList>
    </citation>
    <scope>NUCLEOTIDE SEQUENCE [LARGE SCALE GENOMIC DNA]</scope>
    <source>
        <strain evidence="8">KCTC 22245</strain>
    </source>
</reference>
<evidence type="ECO:0000259" key="6">
    <source>
        <dbReference type="SMART" id="SM00849"/>
    </source>
</evidence>
<dbReference type="SUPFAM" id="SSF56281">
    <property type="entry name" value="Metallo-hydrolase/oxidoreductase"/>
    <property type="match status" value="1"/>
</dbReference>
<gene>
    <name evidence="7" type="ORF">ACFONP_09790</name>
</gene>
<proteinExistence type="inferred from homology"/>
<dbReference type="RefSeq" id="WP_189575167.1">
    <property type="nucleotide sequence ID" value="NZ_BMXU01000002.1"/>
</dbReference>
<feature type="domain" description="Metallo-beta-lactamase" evidence="6">
    <location>
        <begin position="81"/>
        <end position="284"/>
    </location>
</feature>